<evidence type="ECO:0000313" key="3">
    <source>
        <dbReference type="EMBL" id="MST95511.1"/>
    </source>
</evidence>
<dbReference type="InterPro" id="IPR004839">
    <property type="entry name" value="Aminotransferase_I/II_large"/>
</dbReference>
<proteinExistence type="inferred from homology"/>
<organism evidence="3 4">
    <name type="scientific">Victivallis lenta</name>
    <dbReference type="NCBI Taxonomy" id="2606640"/>
    <lineage>
        <taxon>Bacteria</taxon>
        <taxon>Pseudomonadati</taxon>
        <taxon>Lentisphaerota</taxon>
        <taxon>Lentisphaeria</taxon>
        <taxon>Victivallales</taxon>
        <taxon>Victivallaceae</taxon>
        <taxon>Victivallis</taxon>
    </lineage>
</organism>
<dbReference type="InterPro" id="IPR015424">
    <property type="entry name" value="PyrdxlP-dep_Trfase"/>
</dbReference>
<comment type="cofactor">
    <cofactor evidence="1">
        <name>pyridoxal 5'-phosphate</name>
        <dbReference type="ChEBI" id="CHEBI:597326"/>
    </cofactor>
</comment>
<dbReference type="RefSeq" id="WP_106053065.1">
    <property type="nucleotide sequence ID" value="NZ_DBFCGB010000164.1"/>
</dbReference>
<dbReference type="Proteomes" id="UP000435649">
    <property type="component" value="Unassembled WGS sequence"/>
</dbReference>
<comment type="caution">
    <text evidence="3">The sequence shown here is derived from an EMBL/GenBank/DDBJ whole genome shotgun (WGS) entry which is preliminary data.</text>
</comment>
<dbReference type="EC" id="2.6.1.-" evidence="1"/>
<dbReference type="Pfam" id="PF00155">
    <property type="entry name" value="Aminotran_1_2"/>
    <property type="match status" value="1"/>
</dbReference>
<protein>
    <recommendedName>
        <fullName evidence="1">Aminotransferase</fullName>
        <ecNumber evidence="1">2.6.1.-</ecNumber>
    </recommendedName>
</protein>
<name>A0A844FYI8_9BACT</name>
<dbReference type="AlphaFoldDB" id="A0A844FYI8"/>
<dbReference type="GO" id="GO:0030170">
    <property type="term" value="F:pyridoxal phosphate binding"/>
    <property type="evidence" value="ECO:0007669"/>
    <property type="project" value="InterPro"/>
</dbReference>
<dbReference type="InterPro" id="IPR015421">
    <property type="entry name" value="PyrdxlP-dep_Trfase_major"/>
</dbReference>
<dbReference type="Gene3D" id="3.90.1150.10">
    <property type="entry name" value="Aspartate Aminotransferase, domain 1"/>
    <property type="match status" value="2"/>
</dbReference>
<dbReference type="EMBL" id="VUNS01000001">
    <property type="protein sequence ID" value="MST95511.1"/>
    <property type="molecule type" value="Genomic_DNA"/>
</dbReference>
<dbReference type="PANTHER" id="PTHR42691:SF1">
    <property type="entry name" value="ASPARTATE AMINOTRANSFERASE YHDR-RELATED"/>
    <property type="match status" value="1"/>
</dbReference>
<dbReference type="NCBIfam" id="NF005305">
    <property type="entry name" value="PRK06836.1"/>
    <property type="match status" value="1"/>
</dbReference>
<dbReference type="InterPro" id="IPR015422">
    <property type="entry name" value="PyrdxlP-dep_Trfase_small"/>
</dbReference>
<accession>A0A844FYI8</accession>
<dbReference type="SUPFAM" id="SSF53383">
    <property type="entry name" value="PLP-dependent transferases"/>
    <property type="match status" value="1"/>
</dbReference>
<gene>
    <name evidence="3" type="ORF">FYJ85_00420</name>
</gene>
<dbReference type="CDD" id="cd00609">
    <property type="entry name" value="AAT_like"/>
    <property type="match status" value="1"/>
</dbReference>
<dbReference type="GO" id="GO:0008483">
    <property type="term" value="F:transaminase activity"/>
    <property type="evidence" value="ECO:0007669"/>
    <property type="project" value="UniProtKB-KW"/>
</dbReference>
<dbReference type="InterPro" id="IPR004838">
    <property type="entry name" value="NHTrfase_class1_PyrdxlP-BS"/>
</dbReference>
<evidence type="ECO:0000256" key="1">
    <source>
        <dbReference type="RuleBase" id="RU000481"/>
    </source>
</evidence>
<evidence type="ECO:0000259" key="2">
    <source>
        <dbReference type="Pfam" id="PF00155"/>
    </source>
</evidence>
<dbReference type="PROSITE" id="PS00105">
    <property type="entry name" value="AA_TRANSFER_CLASS_1"/>
    <property type="match status" value="1"/>
</dbReference>
<evidence type="ECO:0000313" key="4">
    <source>
        <dbReference type="Proteomes" id="UP000435649"/>
    </source>
</evidence>
<keyword evidence="4" id="KW-1185">Reference proteome</keyword>
<keyword evidence="1 3" id="KW-0808">Transferase</keyword>
<sequence>MQLITDEIRGYLSNGSWIRKMFEAGLELKKQYGEENVYDFSIGNPDLPPPPAVKQALAGIAGRADRPFAIGYMPNAGYPALRKKLAGYLSKEQKIEIPESNVIMTCGAAGGINVFFRAVLSAGDEVICPAPYFVEYGFYAANAGGRLVPVKSKEFTFELDLDGIEKAITAKTRAVIINTPNNPTGQIYSRAELTRLAEILAAAEKKFGRVIYVVSDEPYRFLNFDGVELPGALEVFPHGVVIGSYSKNLSLAGERLGYIAVSPRLEDAAELMAALILCNRILGFVNAPALAQQILMECMDSQVDLDIYRERRDAMASILSDAGIEFTMPRGAFYFFPKSPTADEGAFIQALLEERVLAVPGRGFGCPGYVRFAFCVDTKVIEGARQGVKNAVAKLG</sequence>
<dbReference type="Gene3D" id="3.40.640.10">
    <property type="entry name" value="Type I PLP-dependent aspartate aminotransferase-like (Major domain)"/>
    <property type="match status" value="1"/>
</dbReference>
<keyword evidence="1 3" id="KW-0032">Aminotransferase</keyword>
<feature type="domain" description="Aminotransferase class I/classII large" evidence="2">
    <location>
        <begin position="36"/>
        <end position="383"/>
    </location>
</feature>
<reference evidence="3 4" key="1">
    <citation type="submission" date="2019-08" db="EMBL/GenBank/DDBJ databases">
        <title>In-depth cultivation of the pig gut microbiome towards novel bacterial diversity and tailored functional studies.</title>
        <authorList>
            <person name="Wylensek D."/>
            <person name="Hitch T.C.A."/>
            <person name="Clavel T."/>
        </authorList>
    </citation>
    <scope>NUCLEOTIDE SEQUENCE [LARGE SCALE GENOMIC DNA]</scope>
    <source>
        <strain evidence="3 4">BBE-744-WT-12</strain>
    </source>
</reference>
<dbReference type="PANTHER" id="PTHR42691">
    <property type="entry name" value="ASPARTATE AMINOTRANSFERASE YHDR-RELATED"/>
    <property type="match status" value="1"/>
</dbReference>
<comment type="similarity">
    <text evidence="1">Belongs to the class-I pyridoxal-phosphate-dependent aminotransferase family.</text>
</comment>